<dbReference type="CDD" id="cd18791">
    <property type="entry name" value="SF2_C_RHA"/>
    <property type="match status" value="1"/>
</dbReference>
<dbReference type="CDD" id="cd20335">
    <property type="entry name" value="BRcat_RBR"/>
    <property type="match status" value="1"/>
</dbReference>
<evidence type="ECO:0000256" key="2">
    <source>
        <dbReference type="ARBA" id="ARBA00022801"/>
    </source>
</evidence>
<keyword evidence="1" id="KW-0547">Nucleotide-binding</keyword>
<evidence type="ECO:0000256" key="5">
    <source>
        <dbReference type="SAM" id="MobiDB-lite"/>
    </source>
</evidence>
<feature type="region of interest" description="Disordered" evidence="5">
    <location>
        <begin position="91"/>
        <end position="149"/>
    </location>
</feature>
<dbReference type="SMART" id="SM00490">
    <property type="entry name" value="HELICc"/>
    <property type="match status" value="1"/>
</dbReference>
<dbReference type="GO" id="GO:0016787">
    <property type="term" value="F:hydrolase activity"/>
    <property type="evidence" value="ECO:0007669"/>
    <property type="project" value="UniProtKB-KW"/>
</dbReference>
<feature type="compositionally biased region" description="Polar residues" evidence="5">
    <location>
        <begin position="91"/>
        <end position="106"/>
    </location>
</feature>
<dbReference type="PANTHER" id="PTHR18934:SF99">
    <property type="entry name" value="ATP-DEPENDENT RNA HELICASE DHX37-RELATED"/>
    <property type="match status" value="1"/>
</dbReference>
<keyword evidence="3" id="KW-0347">Helicase</keyword>
<dbReference type="EMBL" id="CAJNYT010004518">
    <property type="protein sequence ID" value="CAF3667989.1"/>
    <property type="molecule type" value="Genomic_DNA"/>
</dbReference>
<gene>
    <name evidence="7" type="ORF">GRG538_LOCUS26184</name>
    <name evidence="8" type="ORF">QYT958_LOCUS12418</name>
</gene>
<dbReference type="SUPFAM" id="SSF56399">
    <property type="entry name" value="ADP-ribosylation"/>
    <property type="match status" value="1"/>
</dbReference>
<dbReference type="CDD" id="cd17917">
    <property type="entry name" value="DEXHc_RHA-like"/>
    <property type="match status" value="1"/>
</dbReference>
<evidence type="ECO:0000259" key="6">
    <source>
        <dbReference type="PROSITE" id="PS51194"/>
    </source>
</evidence>
<reference evidence="7" key="1">
    <citation type="submission" date="2021-02" db="EMBL/GenBank/DDBJ databases">
        <authorList>
            <person name="Nowell W R."/>
        </authorList>
    </citation>
    <scope>NUCLEOTIDE SEQUENCE</scope>
</reference>
<feature type="compositionally biased region" description="Basic and acidic residues" evidence="5">
    <location>
        <begin position="213"/>
        <end position="222"/>
    </location>
</feature>
<proteinExistence type="predicted"/>
<dbReference type="PROSITE" id="PS51194">
    <property type="entry name" value="HELICASE_CTER"/>
    <property type="match status" value="1"/>
</dbReference>
<evidence type="ECO:0000256" key="1">
    <source>
        <dbReference type="ARBA" id="ARBA00022741"/>
    </source>
</evidence>
<dbReference type="GO" id="GO:0005524">
    <property type="term" value="F:ATP binding"/>
    <property type="evidence" value="ECO:0007669"/>
    <property type="project" value="UniProtKB-KW"/>
</dbReference>
<dbReference type="Gene3D" id="3.40.50.300">
    <property type="entry name" value="P-loop containing nucleotide triphosphate hydrolases"/>
    <property type="match status" value="2"/>
</dbReference>
<feature type="domain" description="Helicase C-terminal" evidence="6">
    <location>
        <begin position="502"/>
        <end position="667"/>
    </location>
</feature>
<comment type="caution">
    <text evidence="7">The sequence shown here is derived from an EMBL/GenBank/DDBJ whole genome shotgun (WGS) entry which is preliminary data.</text>
</comment>
<sequence>MDGQTNRVKITGFGSSITVGDLSKKFEVSQHRITFTKSQTQSSKWYAFIDGFESYRQANNFVSKWSTIFTDAEINLTCELDTDTTKSRMNELTSKRNFNSNRSINSHESDDDTPMNPKDTSKGDYQRDFDDSYSNQPKTSSKRTSCRHGDSCFSADCPYKHSRDWRACKNGTRCNDYTCSDNHPPSRKGKCRHGNTCRKADCLYLHPIANKSKHPDQNDSQRVRHYSSDSSDQSETYRQEQSHSKRSYSNQQSNEDDFGKESLKNTEKIHSKENRHLKSIDVRMVERKAADLPIFASRTKFCERLQQDKLLLVMTDTESDASTQLPQYVAECFPDDLIVCVEQHSIAARTFAHRVADEYDGTEEGDSIGYLIGATNRQKRECVTGQNIMYMTDTALIHEFQTDSNLNLIRVLIIDNVHERSLNIDIVMGIAKLLLSKRKIDFYVVLIASIHIDSVPFLNFFHHSSSRPLIIKSHTYKVAVENQPPPIDCPEYKLIEAHVIPTLYRLYSKHDGHTLIFLSGQRDIEKALQIFNSNIPNGCVALPFYGSLSPEEQNQVLEFDRRQPNKRMVVFCTNILESSFTLKDVQLVIDTGLVRQLRFDSHNHLNILETVRISRFSADQRRDRVSHGKHGHCARLYNDDELKEENIVPEILYVPLDLVILQLKCLHLDIHTFPFMTKPDSGSLRSSLDRLTTLMCIDKEEKLTRRGELSAALSLSPRFSAFMINIYIEHKDNRDLLSRVAAIVAILSIPTSLFLINDTTNDFNDNICHSTMADADEYNSDLFNLCKVFNDWRTKGTINRTTHKCITCNKSYQDSSETCQSCRKKHSFMNKLNNQVLQLVENSIKFYIDTITDSRWKLTTRSKTDNKKSSNGDIIGEHLQKLFPDHIGHLLVSHLPDEGIRLIACNLRAIIDNRSIYVQRAHDDKRKYFVAMLIARSLSGKYIVNGLHQISTDQLPESSIEQLIVRENIGRSVNKEIRIVFNSIRLESWAKWLSSYEYDPNSCRLTIWGLKTERSQLESILQPILTSTHYKTIEFGSIRATFQNGLICSAMELIADALRLHLQRVPCKTYEKLQQWLKVKLDLNRHDIKENNFQESKSHGSSDDDDNDDDYEAPPFYILLKSTDAFQKAAARLPSHYLCPQAVLSSSTTGTHMNEKDAWGRHLTLTIPQDSKFMTDKEILNHLVPHAIDCRQYGKRSIKAYPAIQIVNLPRDANETFIRQILQPVNPIKISLRHTHTDGTGSSSAHIFFAEKNARQQAIDNLQSDFCQNPIQITVRNGTSHKLVKKQVVPILTELESKNSETSTFLITATNRESALQIYKEIIPNLEPSWQIDGSATVTVTHPHLYPDFDTLIQQIATKFEVQVQQQALTQKQHKGHASIRCYFNHGTPQKTALAAATLAQATSPIIIKMINHRQAQLFDELFSKGIIQDWSNKLKLEVMKKEKSSTWVEVCGPQVQQGQLMRQIADYSDTFDERFRVLELNSTTANFFGRKKLADSQLQATADQWINWGCHVSYISKTKSIVIYAEPETQQKLIDSCETDVKHILNKISTDSGTTRNQKKCVFCDKTSYSTNTLRACGHAYCQCASTYMLDTYPLQCNESKCKMNIDMDDLFEIFREREKLMRACKKSLQIYLKTDSSLQGYLFCPNPSCEGLIKANRGYQICVTCGRDVCPLCSLMDDELHQGRTCDERNMVHRMGDFLPNLFKNAETFARANWAPGTPPIIRIDYNMSLADQCPSMKRFYKGVETLGHSVPPDMARGFFTFHGTAPASIIPICTNGFDPARRAGQAYGVGEYFGVTSAVSHGYSCRGSAQGPFSMIIAFLLSCPQLSTHAGFCHVMNNPIDWSCAFNLPVLVVSYGNQTTCPSPF</sequence>
<protein>
    <recommendedName>
        <fullName evidence="6">Helicase C-terminal domain-containing protein</fullName>
    </recommendedName>
</protein>
<dbReference type="Pfam" id="PF00271">
    <property type="entry name" value="Helicase_C"/>
    <property type="match status" value="1"/>
</dbReference>
<organism evidence="7 9">
    <name type="scientific">Rotaria socialis</name>
    <dbReference type="NCBI Taxonomy" id="392032"/>
    <lineage>
        <taxon>Eukaryota</taxon>
        <taxon>Metazoa</taxon>
        <taxon>Spiralia</taxon>
        <taxon>Gnathifera</taxon>
        <taxon>Rotifera</taxon>
        <taxon>Eurotatoria</taxon>
        <taxon>Bdelloidea</taxon>
        <taxon>Philodinida</taxon>
        <taxon>Philodinidae</taxon>
        <taxon>Rotaria</taxon>
    </lineage>
</organism>
<feature type="compositionally biased region" description="Basic and acidic residues" evidence="5">
    <location>
        <begin position="119"/>
        <end position="130"/>
    </location>
</feature>
<dbReference type="InterPro" id="IPR001650">
    <property type="entry name" value="Helicase_C-like"/>
</dbReference>
<dbReference type="InterPro" id="IPR027417">
    <property type="entry name" value="P-loop_NTPase"/>
</dbReference>
<evidence type="ECO:0000313" key="8">
    <source>
        <dbReference type="EMBL" id="CAF4614112.1"/>
    </source>
</evidence>
<dbReference type="Proteomes" id="UP000663872">
    <property type="component" value="Unassembled WGS sequence"/>
</dbReference>
<evidence type="ECO:0000256" key="3">
    <source>
        <dbReference type="ARBA" id="ARBA00022806"/>
    </source>
</evidence>
<dbReference type="Gene3D" id="4.10.1000.40">
    <property type="match status" value="1"/>
</dbReference>
<dbReference type="PANTHER" id="PTHR18934">
    <property type="entry name" value="ATP-DEPENDENT RNA HELICASE"/>
    <property type="match status" value="1"/>
</dbReference>
<dbReference type="SUPFAM" id="SSF52540">
    <property type="entry name" value="P-loop containing nucleoside triphosphate hydrolases"/>
    <property type="match status" value="2"/>
</dbReference>
<dbReference type="EMBL" id="CAJOBR010001510">
    <property type="protein sequence ID" value="CAF4614112.1"/>
    <property type="molecule type" value="Genomic_DNA"/>
</dbReference>
<evidence type="ECO:0000256" key="4">
    <source>
        <dbReference type="ARBA" id="ARBA00022840"/>
    </source>
</evidence>
<dbReference type="GO" id="GO:0003723">
    <property type="term" value="F:RNA binding"/>
    <property type="evidence" value="ECO:0007669"/>
    <property type="project" value="TreeGrafter"/>
</dbReference>
<dbReference type="GO" id="GO:0004386">
    <property type="term" value="F:helicase activity"/>
    <property type="evidence" value="ECO:0007669"/>
    <property type="project" value="UniProtKB-KW"/>
</dbReference>
<accession>A0A818S5H1</accession>
<dbReference type="Proteomes" id="UP000663848">
    <property type="component" value="Unassembled WGS sequence"/>
</dbReference>
<evidence type="ECO:0000313" key="9">
    <source>
        <dbReference type="Proteomes" id="UP000663872"/>
    </source>
</evidence>
<name>A0A818S5H1_9BILA</name>
<keyword evidence="2" id="KW-0378">Hydrolase</keyword>
<feature type="region of interest" description="Disordered" evidence="5">
    <location>
        <begin position="210"/>
        <end position="274"/>
    </location>
</feature>
<dbReference type="Gene3D" id="3.90.228.10">
    <property type="match status" value="1"/>
</dbReference>
<feature type="compositionally biased region" description="Basic and acidic residues" evidence="5">
    <location>
        <begin position="257"/>
        <end position="274"/>
    </location>
</feature>
<dbReference type="Gene3D" id="1.20.120.1080">
    <property type="match status" value="1"/>
</dbReference>
<evidence type="ECO:0000313" key="7">
    <source>
        <dbReference type="EMBL" id="CAF3667989.1"/>
    </source>
</evidence>
<keyword evidence="4" id="KW-0067">ATP-binding</keyword>